<dbReference type="Pfam" id="PF14305">
    <property type="entry name" value="ATPgrasp_TupA"/>
    <property type="match status" value="1"/>
</dbReference>
<keyword evidence="3" id="KW-1185">Reference proteome</keyword>
<protein>
    <submittedName>
        <fullName evidence="2">Teichuronopeptide biosynthesis TupA-like protein</fullName>
    </submittedName>
</protein>
<sequence length="319" mass="38042">MKQLLKYIYHRTIVGRIVMNLYHFINKKIVPERIYLKYRYKKHFGQFPDLKKPKTLNEKIIWLKLNDRTPLHTRCADKYEVRGFIKESIGEEYLVPLYFQTQDVNEIIADNLPDAQCIIKTNHDSGGGIFVLDKTKMNWEDIQQKLKQRMEKNYYPQSKEWQYKNIIPRVIIEKLLQNSKGDIPEDYKLHCFNGKVRMIQVDMGRGTSNHYRNWYNRDWQREPYKWSSPKGPGKYTDPSPDDVPRPKTLNKMISLSELIATHFDYVRVDWYDVDGKLYFGEITFHHDGGNKPILPEQWDLKLGSELILTKLKLQDVPKD</sequence>
<reference evidence="2 3" key="1">
    <citation type="submission" date="2018-06" db="EMBL/GenBank/DDBJ databases">
        <title>Genomic Encyclopedia of Archaeal and Bacterial Type Strains, Phase II (KMG-II): from individual species to whole genera.</title>
        <authorList>
            <person name="Goeker M."/>
        </authorList>
    </citation>
    <scope>NUCLEOTIDE SEQUENCE [LARGE SCALE GENOMIC DNA]</scope>
    <source>
        <strain evidence="2 3">DSM 23522</strain>
    </source>
</reference>
<evidence type="ECO:0000313" key="2">
    <source>
        <dbReference type="EMBL" id="RAJ16055.1"/>
    </source>
</evidence>
<organism evidence="2 3">
    <name type="scientific">Arenibacter echinorum</name>
    <dbReference type="NCBI Taxonomy" id="440515"/>
    <lineage>
        <taxon>Bacteria</taxon>
        <taxon>Pseudomonadati</taxon>
        <taxon>Bacteroidota</taxon>
        <taxon>Flavobacteriia</taxon>
        <taxon>Flavobacteriales</taxon>
        <taxon>Flavobacteriaceae</taxon>
        <taxon>Arenibacter</taxon>
    </lineage>
</organism>
<dbReference type="AlphaFoldDB" id="A0A327RIN8"/>
<proteinExistence type="predicted"/>
<dbReference type="EMBL" id="QLLN01000001">
    <property type="protein sequence ID" value="RAJ16055.1"/>
    <property type="molecule type" value="Genomic_DNA"/>
</dbReference>
<feature type="region of interest" description="Disordered" evidence="1">
    <location>
        <begin position="225"/>
        <end position="244"/>
    </location>
</feature>
<name>A0A327RIN8_9FLAO</name>
<dbReference type="SUPFAM" id="SSF56059">
    <property type="entry name" value="Glutathione synthetase ATP-binding domain-like"/>
    <property type="match status" value="1"/>
</dbReference>
<dbReference type="Proteomes" id="UP000249696">
    <property type="component" value="Unassembled WGS sequence"/>
</dbReference>
<comment type="caution">
    <text evidence="2">The sequence shown here is derived from an EMBL/GenBank/DDBJ whole genome shotgun (WGS) entry which is preliminary data.</text>
</comment>
<evidence type="ECO:0000256" key="1">
    <source>
        <dbReference type="SAM" id="MobiDB-lite"/>
    </source>
</evidence>
<dbReference type="RefSeq" id="WP_111622280.1">
    <property type="nucleotide sequence ID" value="NZ_QLLN01000001.1"/>
</dbReference>
<accession>A0A327RIN8</accession>
<dbReference type="OrthoDB" id="9791827at2"/>
<evidence type="ECO:0000313" key="3">
    <source>
        <dbReference type="Proteomes" id="UP000249696"/>
    </source>
</evidence>
<dbReference type="InterPro" id="IPR029465">
    <property type="entry name" value="ATPgrasp_TupA"/>
</dbReference>
<gene>
    <name evidence="2" type="ORF">LV92_00759</name>
</gene>